<evidence type="ECO:0000313" key="2">
    <source>
        <dbReference type="EMBL" id="JAT87639.1"/>
    </source>
</evidence>
<name>A0A1E1WKV0_PECGO</name>
<feature type="region of interest" description="Disordered" evidence="1">
    <location>
        <begin position="1"/>
        <end position="212"/>
    </location>
</feature>
<feature type="non-terminal residue" evidence="2">
    <location>
        <position position="1"/>
    </location>
</feature>
<reference evidence="2" key="1">
    <citation type="submission" date="2015-09" db="EMBL/GenBank/DDBJ databases">
        <title>De novo assembly of Pectinophora gossypiella (Pink Bollworm) gut transcriptome.</title>
        <authorList>
            <person name="Tassone E.E."/>
        </authorList>
    </citation>
    <scope>NUCLEOTIDE SEQUENCE</scope>
</reference>
<dbReference type="OrthoDB" id="7230779at2759"/>
<feature type="non-terminal residue" evidence="2">
    <location>
        <position position="212"/>
    </location>
</feature>
<dbReference type="EMBL" id="GDQN01003415">
    <property type="protein sequence ID" value="JAT87639.1"/>
    <property type="molecule type" value="Transcribed_RNA"/>
</dbReference>
<gene>
    <name evidence="2" type="ORF">g.16662</name>
</gene>
<feature type="compositionally biased region" description="Basic and acidic residues" evidence="1">
    <location>
        <begin position="190"/>
        <end position="201"/>
    </location>
</feature>
<feature type="compositionally biased region" description="Polar residues" evidence="1">
    <location>
        <begin position="203"/>
        <end position="212"/>
    </location>
</feature>
<protein>
    <submittedName>
        <fullName evidence="2">Uncharacterized protein</fullName>
    </submittedName>
</protein>
<feature type="compositionally biased region" description="Basic and acidic residues" evidence="1">
    <location>
        <begin position="58"/>
        <end position="69"/>
    </location>
</feature>
<feature type="compositionally biased region" description="Polar residues" evidence="1">
    <location>
        <begin position="112"/>
        <end position="121"/>
    </location>
</feature>
<feature type="compositionally biased region" description="Polar residues" evidence="1">
    <location>
        <begin position="42"/>
        <end position="56"/>
    </location>
</feature>
<accession>A0A1E1WKV0</accession>
<sequence>TDVKVGDAKRQVRSPVDDQSHDVIGKIKSQHTPNLPSVFGSDITTTDPLKATSTDGKATAKDQPTDKPFPDLLGVFNVERSTHIPAPQKDLKTNTDVDDEAVDTDKEEQPKTQDNQKNTGSPAIVGKAITPAPEKDLKTNPLTRHVRDTETADPLKPQYNKNSSPPSILGKAITPALEKDLKNNPSLTRQVRDSEKEDEIKTQGGQKNIGTP</sequence>
<dbReference type="AlphaFoldDB" id="A0A1E1WKV0"/>
<organism evidence="2">
    <name type="scientific">Pectinophora gossypiella</name>
    <name type="common">Cotton pink bollworm</name>
    <name type="synonym">Depressaria gossypiella</name>
    <dbReference type="NCBI Taxonomy" id="13191"/>
    <lineage>
        <taxon>Eukaryota</taxon>
        <taxon>Metazoa</taxon>
        <taxon>Ecdysozoa</taxon>
        <taxon>Arthropoda</taxon>
        <taxon>Hexapoda</taxon>
        <taxon>Insecta</taxon>
        <taxon>Pterygota</taxon>
        <taxon>Neoptera</taxon>
        <taxon>Endopterygota</taxon>
        <taxon>Lepidoptera</taxon>
        <taxon>Glossata</taxon>
        <taxon>Ditrysia</taxon>
        <taxon>Gelechioidea</taxon>
        <taxon>Gelechiidae</taxon>
        <taxon>Apatetrinae</taxon>
        <taxon>Pectinophora</taxon>
    </lineage>
</organism>
<proteinExistence type="predicted"/>
<feature type="compositionally biased region" description="Basic and acidic residues" evidence="1">
    <location>
        <begin position="1"/>
        <end position="25"/>
    </location>
</feature>
<evidence type="ECO:0000256" key="1">
    <source>
        <dbReference type="SAM" id="MobiDB-lite"/>
    </source>
</evidence>